<feature type="transmembrane region" description="Helical" evidence="1">
    <location>
        <begin position="116"/>
        <end position="135"/>
    </location>
</feature>
<accession>A0A844SN39</accession>
<gene>
    <name evidence="2" type="ORF">GPL21_17385</name>
</gene>
<evidence type="ECO:0000313" key="3">
    <source>
        <dbReference type="Proteomes" id="UP000436468"/>
    </source>
</evidence>
<keyword evidence="3" id="KW-1185">Reference proteome</keyword>
<comment type="caution">
    <text evidence="2">The sequence shown here is derived from an EMBL/GenBank/DDBJ whole genome shotgun (WGS) entry which is preliminary data.</text>
</comment>
<dbReference type="AlphaFoldDB" id="A0A844SN39"/>
<dbReference type="RefSeq" id="WP_157344836.1">
    <property type="nucleotide sequence ID" value="NZ_WQNF01000010.1"/>
</dbReference>
<dbReference type="Proteomes" id="UP000436468">
    <property type="component" value="Unassembled WGS sequence"/>
</dbReference>
<dbReference type="EMBL" id="WQNF01000010">
    <property type="protein sequence ID" value="MVT66875.1"/>
    <property type="molecule type" value="Genomic_DNA"/>
</dbReference>
<evidence type="ECO:0000256" key="1">
    <source>
        <dbReference type="SAM" id="Phobius"/>
    </source>
</evidence>
<organism evidence="2 3">
    <name type="scientific">Bradyrhizobium pachyrhizi</name>
    <dbReference type="NCBI Taxonomy" id="280333"/>
    <lineage>
        <taxon>Bacteria</taxon>
        <taxon>Pseudomonadati</taxon>
        <taxon>Pseudomonadota</taxon>
        <taxon>Alphaproteobacteria</taxon>
        <taxon>Hyphomicrobiales</taxon>
        <taxon>Nitrobacteraceae</taxon>
        <taxon>Bradyrhizobium</taxon>
    </lineage>
</organism>
<evidence type="ECO:0000313" key="2">
    <source>
        <dbReference type="EMBL" id="MVT66875.1"/>
    </source>
</evidence>
<keyword evidence="1" id="KW-0812">Transmembrane</keyword>
<keyword evidence="1" id="KW-1133">Transmembrane helix</keyword>
<reference evidence="2 3" key="1">
    <citation type="submission" date="2019-12" db="EMBL/GenBank/DDBJ databases">
        <title>Draft genome sequences Bradyrhizobium cajani AMBPC1010, Bradyrhizobium pachyrhizi AMBPC1040 and Bradyrhizobium yuanmingense ALSPC3051, three plant growth promoting strains isolated from nodules of Cajanus cajan L. in Dominican Republic.</title>
        <authorList>
            <person name="Flores-Felix J.D."/>
            <person name="Araujo J."/>
            <person name="Diaz-Alcantara C."/>
            <person name="Gonzalez-Andres F."/>
            <person name="Velazquez E."/>
        </authorList>
    </citation>
    <scope>NUCLEOTIDE SEQUENCE [LARGE SCALE GENOMIC DNA]</scope>
    <source>
        <strain evidence="2 3">1040</strain>
    </source>
</reference>
<protein>
    <submittedName>
        <fullName evidence="2">Uncharacterized protein</fullName>
    </submittedName>
</protein>
<feature type="transmembrane region" description="Helical" evidence="1">
    <location>
        <begin position="147"/>
        <end position="166"/>
    </location>
</feature>
<proteinExistence type="predicted"/>
<feature type="transmembrane region" description="Helical" evidence="1">
    <location>
        <begin position="194"/>
        <end position="214"/>
    </location>
</feature>
<keyword evidence="1" id="KW-0472">Membrane</keyword>
<name>A0A844SN39_9BRAD</name>
<sequence length="230" mass="26246">MKRIKRTKAFERSYLPMVLWSEDLDEIVSAFKEARNDRGEVVITTDDYQFESVDDLKEHFGSRTLTKLEIAATQPFGYVKFDMSWVKLYVSSGPKSAHLFHEIDAILSRCQRKPKILYNGWFLTAAVLINLGYSYLPNPWLSARAGALLSTGVSSIVLVWTCWAWLHRAFRSAVIRLQHRKETKPFFERNKDQLVMLLIGALIGGMVTFGGVVLKEHFYPSATVTPLKAP</sequence>